<organism evidence="2 3">
    <name type="scientific">Pontimicrobium aquaticum</name>
    <dbReference type="NCBI Taxonomy" id="2565367"/>
    <lineage>
        <taxon>Bacteria</taxon>
        <taxon>Pseudomonadati</taxon>
        <taxon>Bacteroidota</taxon>
        <taxon>Flavobacteriia</taxon>
        <taxon>Flavobacteriales</taxon>
        <taxon>Flavobacteriaceae</taxon>
        <taxon>Pontimicrobium</taxon>
    </lineage>
</organism>
<gene>
    <name evidence="2" type="ORF">E5167_01350</name>
</gene>
<dbReference type="EMBL" id="SUPL01000001">
    <property type="protein sequence ID" value="TJY37930.1"/>
    <property type="molecule type" value="Genomic_DNA"/>
</dbReference>
<keyword evidence="1" id="KW-1133">Transmembrane helix</keyword>
<dbReference type="Proteomes" id="UP000307657">
    <property type="component" value="Unassembled WGS sequence"/>
</dbReference>
<dbReference type="AlphaFoldDB" id="A0A4U0F108"/>
<evidence type="ECO:0008006" key="4">
    <source>
        <dbReference type="Google" id="ProtNLM"/>
    </source>
</evidence>
<accession>A0A4U0F108</accession>
<feature type="transmembrane region" description="Helical" evidence="1">
    <location>
        <begin position="38"/>
        <end position="55"/>
    </location>
</feature>
<keyword evidence="1" id="KW-0472">Membrane</keyword>
<dbReference type="OrthoDB" id="1440896at2"/>
<proteinExistence type="predicted"/>
<evidence type="ECO:0000313" key="3">
    <source>
        <dbReference type="Proteomes" id="UP000307657"/>
    </source>
</evidence>
<name>A0A4U0F108_9FLAO</name>
<keyword evidence="1" id="KW-0812">Transmembrane</keyword>
<evidence type="ECO:0000256" key="1">
    <source>
        <dbReference type="SAM" id="Phobius"/>
    </source>
</evidence>
<sequence length="201" mass="24063">MSRIINRWYIGLIFIPVIITYSTNYFKLPDILANWKDSLIATLTIIISILVYELYRLNKKHLLLKLEPNKRDQKVIKKLLNYLDLDSFQEDIYKQDAWYGYKDEAIYKTTKFYDKVRLIKNKISDPKLNVLLNSFTNELKSFHEYSSMRLSGDRGYLKPFKDTVKQKENAKQQTAKMNKMTKSCFEKLDELIKYLIENKYL</sequence>
<keyword evidence="3" id="KW-1185">Reference proteome</keyword>
<evidence type="ECO:0000313" key="2">
    <source>
        <dbReference type="EMBL" id="TJY37930.1"/>
    </source>
</evidence>
<reference evidence="2 3" key="1">
    <citation type="submission" date="2019-04" db="EMBL/GenBank/DDBJ databases">
        <title>Lacinutrix sp. nov., isolated from marine water.</title>
        <authorList>
            <person name="Kim W."/>
        </authorList>
    </citation>
    <scope>NUCLEOTIDE SEQUENCE [LARGE SCALE GENOMIC DNA]</scope>
    <source>
        <strain evidence="2 3">CAU 1491</strain>
    </source>
</reference>
<feature type="transmembrane region" description="Helical" evidence="1">
    <location>
        <begin position="7"/>
        <end position="26"/>
    </location>
</feature>
<dbReference type="RefSeq" id="WP_136840256.1">
    <property type="nucleotide sequence ID" value="NZ_SUPL01000001.1"/>
</dbReference>
<protein>
    <recommendedName>
        <fullName evidence="4">DUF4760 domain-containing protein</fullName>
    </recommendedName>
</protein>
<comment type="caution">
    <text evidence="2">The sequence shown here is derived from an EMBL/GenBank/DDBJ whole genome shotgun (WGS) entry which is preliminary data.</text>
</comment>